<dbReference type="Pfam" id="PF18895">
    <property type="entry name" value="T4SS_pilin"/>
    <property type="match status" value="1"/>
</dbReference>
<dbReference type="EMBL" id="PFOZ01000038">
    <property type="protein sequence ID" value="PIZ87083.1"/>
    <property type="molecule type" value="Genomic_DNA"/>
</dbReference>
<reference evidence="3" key="1">
    <citation type="submission" date="2017-09" db="EMBL/GenBank/DDBJ databases">
        <title>Depth-based differentiation of microbial function through sediment-hosted aquifers and enrichment of novel symbionts in the deep terrestrial subsurface.</title>
        <authorList>
            <person name="Probst A.J."/>
            <person name="Ladd B."/>
            <person name="Jarett J.K."/>
            <person name="Geller-Mcgrath D.E."/>
            <person name="Sieber C.M.K."/>
            <person name="Emerson J.B."/>
            <person name="Anantharaman K."/>
            <person name="Thomas B.C."/>
            <person name="Malmstrom R."/>
            <person name="Stieglmeier M."/>
            <person name="Klingl A."/>
            <person name="Woyke T."/>
            <person name="Ryan C.M."/>
            <person name="Banfield J.F."/>
        </authorList>
    </citation>
    <scope>NUCLEOTIDE SEQUENCE [LARGE SCALE GENOMIC DNA]</scope>
</reference>
<keyword evidence="1" id="KW-0812">Transmembrane</keyword>
<evidence type="ECO:0000256" key="1">
    <source>
        <dbReference type="SAM" id="Phobius"/>
    </source>
</evidence>
<keyword evidence="1" id="KW-0472">Membrane</keyword>
<dbReference type="AlphaFoldDB" id="A0A2M7UU58"/>
<feature type="transmembrane region" description="Helical" evidence="1">
    <location>
        <begin position="117"/>
        <end position="138"/>
    </location>
</feature>
<protein>
    <submittedName>
        <fullName evidence="2">Uncharacterized protein</fullName>
    </submittedName>
</protein>
<comment type="caution">
    <text evidence="2">The sequence shown here is derived from an EMBL/GenBank/DDBJ whole genome shotgun (WGS) entry which is preliminary data.</text>
</comment>
<evidence type="ECO:0000313" key="2">
    <source>
        <dbReference type="EMBL" id="PIZ87083.1"/>
    </source>
</evidence>
<gene>
    <name evidence="2" type="ORF">COX92_01940</name>
</gene>
<keyword evidence="1" id="KW-1133">Transmembrane helix</keyword>
<feature type="transmembrane region" description="Helical" evidence="1">
    <location>
        <begin position="80"/>
        <end position="105"/>
    </location>
</feature>
<dbReference type="InterPro" id="IPR043993">
    <property type="entry name" value="T4SS_pilin"/>
</dbReference>
<organism evidence="2 3">
    <name type="scientific">Candidatus Nealsonbacteria bacterium CG_4_10_14_0_2_um_filter_40_15</name>
    <dbReference type="NCBI Taxonomy" id="1974682"/>
    <lineage>
        <taxon>Bacteria</taxon>
        <taxon>Candidatus Nealsoniibacteriota</taxon>
    </lineage>
</organism>
<name>A0A2M7UU58_9BACT</name>
<sequence length="166" mass="18286">MEAQYMKFSIIESQRNKEKQTLFASRFQFSNLILSGILIGFFLFPANQVLADCGGPIVPCGGQEQPACQFCHIFVLITNIINFILTCLTPVIGGLMLIIGGLYLLTAGINPQSLNRAKSVITAAIIGIVIIFIAWILLNTLLGFMGIQEWTGLGNWWEFTGKCPIQ</sequence>
<dbReference type="Proteomes" id="UP000229166">
    <property type="component" value="Unassembled WGS sequence"/>
</dbReference>
<feature type="transmembrane region" description="Helical" evidence="1">
    <location>
        <begin position="21"/>
        <end position="44"/>
    </location>
</feature>
<accession>A0A2M7UU58</accession>
<proteinExistence type="predicted"/>
<evidence type="ECO:0000313" key="3">
    <source>
        <dbReference type="Proteomes" id="UP000229166"/>
    </source>
</evidence>